<evidence type="ECO:0000256" key="3">
    <source>
        <dbReference type="ARBA" id="ARBA00022927"/>
    </source>
</evidence>
<evidence type="ECO:0000256" key="1">
    <source>
        <dbReference type="ARBA" id="ARBA00010394"/>
    </source>
</evidence>
<evidence type="ECO:0000313" key="4">
    <source>
        <dbReference type="EMBL" id="KAL1400238.1"/>
    </source>
</evidence>
<evidence type="ECO:0000256" key="2">
    <source>
        <dbReference type="ARBA" id="ARBA00022448"/>
    </source>
</evidence>
<reference evidence="4 5" key="1">
    <citation type="submission" date="2024-05" db="EMBL/GenBank/DDBJ databases">
        <title>Culex pipiens pipiens assembly and annotation.</title>
        <authorList>
            <person name="Alout H."/>
            <person name="Durand T."/>
        </authorList>
    </citation>
    <scope>NUCLEOTIDE SEQUENCE [LARGE SCALE GENOMIC DNA]</scope>
    <source>
        <strain evidence="4">HA-2024</strain>
        <tissue evidence="4">Whole body</tissue>
    </source>
</reference>
<gene>
    <name evidence="4" type="ORF">pipiens_007604</name>
</gene>
<dbReference type="Gene3D" id="1.25.10.10">
    <property type="entry name" value="Leucine-rich Repeat Variant"/>
    <property type="match status" value="1"/>
</dbReference>
<protein>
    <submittedName>
        <fullName evidence="4">Uncharacterized protein</fullName>
    </submittedName>
</protein>
<dbReference type="Proteomes" id="UP001562425">
    <property type="component" value="Unassembled WGS sequence"/>
</dbReference>
<dbReference type="InterPro" id="IPR011989">
    <property type="entry name" value="ARM-like"/>
</dbReference>
<dbReference type="InterPro" id="IPR016024">
    <property type="entry name" value="ARM-type_fold"/>
</dbReference>
<accession>A0ABD1DKR2</accession>
<dbReference type="SUPFAM" id="SSF48371">
    <property type="entry name" value="ARM repeat"/>
    <property type="match status" value="1"/>
</dbReference>
<comment type="similarity">
    <text evidence="1">Belongs to the importin alpha family.</text>
</comment>
<keyword evidence="3" id="KW-0653">Protein transport</keyword>
<dbReference type="GO" id="GO:0015031">
    <property type="term" value="P:protein transport"/>
    <property type="evidence" value="ECO:0007669"/>
    <property type="project" value="UniProtKB-KW"/>
</dbReference>
<keyword evidence="2" id="KW-0813">Transport</keyword>
<dbReference type="AlphaFoldDB" id="A0ABD1DKR2"/>
<evidence type="ECO:0000313" key="5">
    <source>
        <dbReference type="Proteomes" id="UP001562425"/>
    </source>
</evidence>
<comment type="caution">
    <text evidence="4">The sequence shown here is derived from an EMBL/GenBank/DDBJ whole genome shotgun (WGS) entry which is preliminary data.</text>
</comment>
<name>A0ABD1DKR2_CULPP</name>
<dbReference type="EMBL" id="JBEHCU010005309">
    <property type="protein sequence ID" value="KAL1400238.1"/>
    <property type="molecule type" value="Genomic_DNA"/>
</dbReference>
<dbReference type="PANTHER" id="PTHR23316">
    <property type="entry name" value="IMPORTIN ALPHA"/>
    <property type="match status" value="1"/>
</dbReference>
<organism evidence="4 5">
    <name type="scientific">Culex pipiens pipiens</name>
    <name type="common">Northern house mosquito</name>
    <dbReference type="NCBI Taxonomy" id="38569"/>
    <lineage>
        <taxon>Eukaryota</taxon>
        <taxon>Metazoa</taxon>
        <taxon>Ecdysozoa</taxon>
        <taxon>Arthropoda</taxon>
        <taxon>Hexapoda</taxon>
        <taxon>Insecta</taxon>
        <taxon>Pterygota</taxon>
        <taxon>Neoptera</taxon>
        <taxon>Endopterygota</taxon>
        <taxon>Diptera</taxon>
        <taxon>Nematocera</taxon>
        <taxon>Culicoidea</taxon>
        <taxon>Culicidae</taxon>
        <taxon>Culicinae</taxon>
        <taxon>Culicini</taxon>
        <taxon>Culex</taxon>
        <taxon>Culex</taxon>
    </lineage>
</organism>
<keyword evidence="5" id="KW-1185">Reference proteome</keyword>
<sequence>MSDKDMRQLIKSGLVPAIVSSLAHTQDQVKVAALEVIHNLFRTWDLEYDVGSLVLRCGILSHYGALLSHPNDAVRSEALHVLTFVCISEHWLVREIITEGILGRVVELVRNDPLTHGEAVSTLSQIVSRASPVQLPELIKLGAITLLLEELDSDGRVSNIIRECGGLASIVHLADHGDELEGDEANEIIAKFFPSARNEAD</sequence>
<proteinExistence type="inferred from homology"/>